<evidence type="ECO:0000313" key="3">
    <source>
        <dbReference type="EMBL" id="THH28280.1"/>
    </source>
</evidence>
<dbReference type="PANTHER" id="PTHR42109">
    <property type="entry name" value="UNPLACED GENOMIC SCAFFOLD UM_SCAF_CONTIG_1.265, WHOLE GENOME SHOTGUN SEQUENCE"/>
    <property type="match status" value="1"/>
</dbReference>
<evidence type="ECO:0000256" key="1">
    <source>
        <dbReference type="SAM" id="Phobius"/>
    </source>
</evidence>
<dbReference type="OrthoDB" id="2560628at2759"/>
<dbReference type="PANTHER" id="PTHR42109:SF2">
    <property type="entry name" value="INTEGRAL MEMBRANE PROTEIN"/>
    <property type="match status" value="1"/>
</dbReference>
<keyword evidence="1" id="KW-0472">Membrane</keyword>
<dbReference type="Pfam" id="PF24800">
    <property type="entry name" value="DUF7702"/>
    <property type="match status" value="1"/>
</dbReference>
<reference evidence="3 4" key="1">
    <citation type="submission" date="2019-02" db="EMBL/GenBank/DDBJ databases">
        <title>Genome sequencing of the rare red list fungi Antrodiella citrinella (Flaviporus citrinellus).</title>
        <authorList>
            <person name="Buettner E."/>
            <person name="Kellner H."/>
        </authorList>
    </citation>
    <scope>NUCLEOTIDE SEQUENCE [LARGE SCALE GENOMIC DNA]</scope>
    <source>
        <strain evidence="3 4">DSM 108506</strain>
    </source>
</reference>
<feature type="transmembrane region" description="Helical" evidence="1">
    <location>
        <begin position="6"/>
        <end position="28"/>
    </location>
</feature>
<feature type="transmembrane region" description="Helical" evidence="1">
    <location>
        <begin position="182"/>
        <end position="202"/>
    </location>
</feature>
<evidence type="ECO:0000313" key="4">
    <source>
        <dbReference type="Proteomes" id="UP000308730"/>
    </source>
</evidence>
<sequence>MGLDARGGISAAQLVIYIPILVLSAILVKRHGFKRQAGWIFLLILSLVRIVGSAAHIAAELSSDPSTGLIETFSILDNVGLSPLIMCTIGFLNTIGAAAFVNNKRVTTSLRLLGLLATIAMILTIVGAINLGEAKTDSDVKSAENYRHIGGILYVVLFILVTLAHGFFWSNKSVIMPHRRTLLVGVSAVLPLLFVRTLYSILSDYSPVAIPGEPAPTGGLAKFSSTTGSWGVYLIMSPVCEILTVITYLVIGMTIPITQEYNAHAMGAVADDSRSDQALNSNYDQSYHPSYAKSYN</sequence>
<dbReference type="InterPro" id="IPR056119">
    <property type="entry name" value="DUF7702"/>
</dbReference>
<accession>A0A4S4MY03</accession>
<dbReference type="Proteomes" id="UP000308730">
    <property type="component" value="Unassembled WGS sequence"/>
</dbReference>
<feature type="transmembrane region" description="Helical" evidence="1">
    <location>
        <begin position="40"/>
        <end position="59"/>
    </location>
</feature>
<comment type="caution">
    <text evidence="3">The sequence shown here is derived from an EMBL/GenBank/DDBJ whole genome shotgun (WGS) entry which is preliminary data.</text>
</comment>
<name>A0A4S4MY03_9APHY</name>
<organism evidence="3 4">
    <name type="scientific">Antrodiella citrinella</name>
    <dbReference type="NCBI Taxonomy" id="2447956"/>
    <lineage>
        <taxon>Eukaryota</taxon>
        <taxon>Fungi</taxon>
        <taxon>Dikarya</taxon>
        <taxon>Basidiomycota</taxon>
        <taxon>Agaricomycotina</taxon>
        <taxon>Agaricomycetes</taxon>
        <taxon>Polyporales</taxon>
        <taxon>Steccherinaceae</taxon>
        <taxon>Antrodiella</taxon>
    </lineage>
</organism>
<evidence type="ECO:0000259" key="2">
    <source>
        <dbReference type="Pfam" id="PF24800"/>
    </source>
</evidence>
<feature type="transmembrane region" description="Helical" evidence="1">
    <location>
        <begin position="151"/>
        <end position="170"/>
    </location>
</feature>
<protein>
    <recommendedName>
        <fullName evidence="2">DUF7702 domain-containing protein</fullName>
    </recommendedName>
</protein>
<proteinExistence type="predicted"/>
<feature type="transmembrane region" description="Helical" evidence="1">
    <location>
        <begin position="112"/>
        <end position="131"/>
    </location>
</feature>
<dbReference type="EMBL" id="SGPM01000189">
    <property type="protein sequence ID" value="THH28280.1"/>
    <property type="molecule type" value="Genomic_DNA"/>
</dbReference>
<keyword evidence="1" id="KW-0812">Transmembrane</keyword>
<gene>
    <name evidence="3" type="ORF">EUX98_g5907</name>
</gene>
<dbReference type="AlphaFoldDB" id="A0A4S4MY03"/>
<feature type="transmembrane region" description="Helical" evidence="1">
    <location>
        <begin position="79"/>
        <end position="100"/>
    </location>
</feature>
<keyword evidence="1" id="KW-1133">Transmembrane helix</keyword>
<feature type="transmembrane region" description="Helical" evidence="1">
    <location>
        <begin position="230"/>
        <end position="251"/>
    </location>
</feature>
<feature type="domain" description="DUF7702" evidence="2">
    <location>
        <begin position="3"/>
        <end position="255"/>
    </location>
</feature>
<keyword evidence="4" id="KW-1185">Reference proteome</keyword>